<dbReference type="EMBL" id="UINC01044989">
    <property type="protein sequence ID" value="SVB51178.1"/>
    <property type="molecule type" value="Genomic_DNA"/>
</dbReference>
<accession>A0A382EKC8</accession>
<gene>
    <name evidence="1" type="ORF">METZ01_LOCUS204032</name>
</gene>
<reference evidence="1" key="1">
    <citation type="submission" date="2018-05" db="EMBL/GenBank/DDBJ databases">
        <authorList>
            <person name="Lanie J.A."/>
            <person name="Ng W.-L."/>
            <person name="Kazmierczak K.M."/>
            <person name="Andrzejewski T.M."/>
            <person name="Davidsen T.M."/>
            <person name="Wayne K.J."/>
            <person name="Tettelin H."/>
            <person name="Glass J.I."/>
            <person name="Rusch D."/>
            <person name="Podicherti R."/>
            <person name="Tsui H.-C.T."/>
            <person name="Winkler M.E."/>
        </authorList>
    </citation>
    <scope>NUCLEOTIDE SEQUENCE</scope>
</reference>
<proteinExistence type="predicted"/>
<dbReference type="Pfam" id="PF20025">
    <property type="entry name" value="DUF6433"/>
    <property type="match status" value="1"/>
</dbReference>
<name>A0A382EKC8_9ZZZZ</name>
<protein>
    <submittedName>
        <fullName evidence="1">Uncharacterized protein</fullName>
    </submittedName>
</protein>
<sequence length="146" mass="16846">MFEEFEKLKSRKAKLEFLQQHKNMDLFKAVLQGAFDPNIKWKIPVPDYTPDDAPIGLNPSNLFQEIPKCTIFAEGHHKGAGVSNGRLEQILIQVLESMCKQESLIYEGMLKKKLKVKGLTEKIVLEVFPDLYRNVEPEESKTKAWR</sequence>
<evidence type="ECO:0000313" key="1">
    <source>
        <dbReference type="EMBL" id="SVB51178.1"/>
    </source>
</evidence>
<organism evidence="1">
    <name type="scientific">marine metagenome</name>
    <dbReference type="NCBI Taxonomy" id="408172"/>
    <lineage>
        <taxon>unclassified sequences</taxon>
        <taxon>metagenomes</taxon>
        <taxon>ecological metagenomes</taxon>
    </lineage>
</organism>
<dbReference type="AlphaFoldDB" id="A0A382EKC8"/>
<dbReference type="InterPro" id="IPR045491">
    <property type="entry name" value="DUF6433"/>
</dbReference>